<protein>
    <recommendedName>
        <fullName evidence="4">Peptidase C58 YopT-type domain-containing protein</fullName>
    </recommendedName>
</protein>
<name>A0A2V1GSP3_9GAMM</name>
<keyword evidence="1" id="KW-0645">Protease</keyword>
<organism evidence="5 6">
    <name type="scientific">Pelagibaculum spongiae</name>
    <dbReference type="NCBI Taxonomy" id="2080658"/>
    <lineage>
        <taxon>Bacteria</taxon>
        <taxon>Pseudomonadati</taxon>
        <taxon>Pseudomonadota</taxon>
        <taxon>Gammaproteobacteria</taxon>
        <taxon>Oceanospirillales</taxon>
        <taxon>Pelagibaculum</taxon>
    </lineage>
</organism>
<dbReference type="InterPro" id="IPR006473">
    <property type="entry name" value="Peptidase_C58_Yopt"/>
</dbReference>
<evidence type="ECO:0000259" key="4">
    <source>
        <dbReference type="Pfam" id="PF03543"/>
    </source>
</evidence>
<keyword evidence="3" id="KW-0788">Thiol protease</keyword>
<dbReference type="AlphaFoldDB" id="A0A2V1GSP3"/>
<evidence type="ECO:0000313" key="6">
    <source>
        <dbReference type="Proteomes" id="UP000244906"/>
    </source>
</evidence>
<feature type="domain" description="Peptidase C58 YopT-type" evidence="4">
    <location>
        <begin position="43"/>
        <end position="202"/>
    </location>
</feature>
<keyword evidence="6" id="KW-1185">Reference proteome</keyword>
<sequence length="220" mass="25639">MDVFKLGSTPMNKNQVHYLEEKCKQAKVIWHHRYSQADDQRALDFELTVNGWCLGMVLHWLGYQAYGRKDFWRLVDSPDGVRKFRQVMAAQQLATRMGLGVYDKLTSRYNMLLQQYNLQLTAASDLEPTISGFSILQHAGVYQGSKAILGLYGPKGGHAIGLNMRSTELRIFDPNYGEFWFPGYKNASKWLDRYLQKMYNKFHFNQHTIEKFDFFNKNAT</sequence>
<gene>
    <name evidence="5" type="ORF">DC094_18360</name>
</gene>
<proteinExistence type="predicted"/>
<evidence type="ECO:0000256" key="3">
    <source>
        <dbReference type="ARBA" id="ARBA00022807"/>
    </source>
</evidence>
<evidence type="ECO:0000256" key="2">
    <source>
        <dbReference type="ARBA" id="ARBA00022801"/>
    </source>
</evidence>
<dbReference type="SUPFAM" id="SSF54001">
    <property type="entry name" value="Cysteine proteinases"/>
    <property type="match status" value="1"/>
</dbReference>
<dbReference type="Pfam" id="PF03543">
    <property type="entry name" value="Peptidase_C58"/>
    <property type="match status" value="1"/>
</dbReference>
<reference evidence="5 6" key="1">
    <citation type="submission" date="2018-04" db="EMBL/GenBank/DDBJ databases">
        <title>Thalassorhabdus spongiae gen. nov., sp. nov., isolated from a marine sponge in South-West Iceland.</title>
        <authorList>
            <person name="Knobloch S."/>
            <person name="Daussin A."/>
            <person name="Johannsson R."/>
            <person name="Marteinsson V.T."/>
        </authorList>
    </citation>
    <scope>NUCLEOTIDE SEQUENCE [LARGE SCALE GENOMIC DNA]</scope>
    <source>
        <strain evidence="5 6">Hp12</strain>
    </source>
</reference>
<evidence type="ECO:0000256" key="1">
    <source>
        <dbReference type="ARBA" id="ARBA00022670"/>
    </source>
</evidence>
<dbReference type="EMBL" id="QDDL01000010">
    <property type="protein sequence ID" value="PVZ65445.1"/>
    <property type="molecule type" value="Genomic_DNA"/>
</dbReference>
<accession>A0A2V1GSP3</accession>
<dbReference type="GO" id="GO:0004197">
    <property type="term" value="F:cysteine-type endopeptidase activity"/>
    <property type="evidence" value="ECO:0007669"/>
    <property type="project" value="InterPro"/>
</dbReference>
<dbReference type="GO" id="GO:0006508">
    <property type="term" value="P:proteolysis"/>
    <property type="evidence" value="ECO:0007669"/>
    <property type="project" value="UniProtKB-KW"/>
</dbReference>
<dbReference type="Proteomes" id="UP000244906">
    <property type="component" value="Unassembled WGS sequence"/>
</dbReference>
<keyword evidence="2" id="KW-0378">Hydrolase</keyword>
<comment type="caution">
    <text evidence="5">The sequence shown here is derived from an EMBL/GenBank/DDBJ whole genome shotgun (WGS) entry which is preliminary data.</text>
</comment>
<dbReference type="Gene3D" id="3.90.70.20">
    <property type="match status" value="1"/>
</dbReference>
<evidence type="ECO:0000313" key="5">
    <source>
        <dbReference type="EMBL" id="PVZ65445.1"/>
    </source>
</evidence>
<dbReference type="InterPro" id="IPR038765">
    <property type="entry name" value="Papain-like_cys_pep_sf"/>
</dbReference>